<accession>A0AA39JX06</accession>
<keyword evidence="1" id="KW-1133">Transmembrane helix</keyword>
<protein>
    <submittedName>
        <fullName evidence="2">Uncharacterized protein</fullName>
    </submittedName>
</protein>
<proteinExistence type="predicted"/>
<organism evidence="2 3">
    <name type="scientific">Armillaria tabescens</name>
    <name type="common">Ringless honey mushroom</name>
    <name type="synonym">Agaricus tabescens</name>
    <dbReference type="NCBI Taxonomy" id="1929756"/>
    <lineage>
        <taxon>Eukaryota</taxon>
        <taxon>Fungi</taxon>
        <taxon>Dikarya</taxon>
        <taxon>Basidiomycota</taxon>
        <taxon>Agaricomycotina</taxon>
        <taxon>Agaricomycetes</taxon>
        <taxon>Agaricomycetidae</taxon>
        <taxon>Agaricales</taxon>
        <taxon>Marasmiineae</taxon>
        <taxon>Physalacriaceae</taxon>
        <taxon>Desarmillaria</taxon>
    </lineage>
</organism>
<dbReference type="GeneID" id="85366805"/>
<gene>
    <name evidence="2" type="ORF">EV420DRAFT_736773</name>
</gene>
<dbReference type="Proteomes" id="UP001175211">
    <property type="component" value="Unassembled WGS sequence"/>
</dbReference>
<dbReference type="AlphaFoldDB" id="A0AA39JX06"/>
<keyword evidence="1" id="KW-0812">Transmembrane</keyword>
<name>A0AA39JX06_ARMTA</name>
<keyword evidence="1" id="KW-0472">Membrane</keyword>
<sequence>MSRIRVSLSSVFTAYLFFSLASLQQAYIYDCRRYQSVGSYIWSGQICLVGAALTFQSFERMCKLDIHFFLRS</sequence>
<dbReference type="EMBL" id="JAUEPS010000035">
    <property type="protein sequence ID" value="KAK0450471.1"/>
    <property type="molecule type" value="Genomic_DNA"/>
</dbReference>
<comment type="caution">
    <text evidence="2">The sequence shown here is derived from an EMBL/GenBank/DDBJ whole genome shotgun (WGS) entry which is preliminary data.</text>
</comment>
<evidence type="ECO:0000313" key="3">
    <source>
        <dbReference type="Proteomes" id="UP001175211"/>
    </source>
</evidence>
<reference evidence="2" key="1">
    <citation type="submission" date="2023-06" db="EMBL/GenBank/DDBJ databases">
        <authorList>
            <consortium name="Lawrence Berkeley National Laboratory"/>
            <person name="Ahrendt S."/>
            <person name="Sahu N."/>
            <person name="Indic B."/>
            <person name="Wong-Bajracharya J."/>
            <person name="Merenyi Z."/>
            <person name="Ke H.-M."/>
            <person name="Monk M."/>
            <person name="Kocsube S."/>
            <person name="Drula E."/>
            <person name="Lipzen A."/>
            <person name="Balint B."/>
            <person name="Henrissat B."/>
            <person name="Andreopoulos B."/>
            <person name="Martin F.M."/>
            <person name="Harder C.B."/>
            <person name="Rigling D."/>
            <person name="Ford K.L."/>
            <person name="Foster G.D."/>
            <person name="Pangilinan J."/>
            <person name="Papanicolaou A."/>
            <person name="Barry K."/>
            <person name="LaButti K."/>
            <person name="Viragh M."/>
            <person name="Koriabine M."/>
            <person name="Yan M."/>
            <person name="Riley R."/>
            <person name="Champramary S."/>
            <person name="Plett K.L."/>
            <person name="Tsai I.J."/>
            <person name="Slot J."/>
            <person name="Sipos G."/>
            <person name="Plett J."/>
            <person name="Nagy L.G."/>
            <person name="Grigoriev I.V."/>
        </authorList>
    </citation>
    <scope>NUCLEOTIDE SEQUENCE</scope>
    <source>
        <strain evidence="2">CCBAS 213</strain>
    </source>
</reference>
<evidence type="ECO:0000313" key="2">
    <source>
        <dbReference type="EMBL" id="KAK0450471.1"/>
    </source>
</evidence>
<dbReference type="RefSeq" id="XP_060327342.1">
    <property type="nucleotide sequence ID" value="XM_060483257.1"/>
</dbReference>
<keyword evidence="3" id="KW-1185">Reference proteome</keyword>
<evidence type="ECO:0000256" key="1">
    <source>
        <dbReference type="SAM" id="Phobius"/>
    </source>
</evidence>
<feature type="transmembrane region" description="Helical" evidence="1">
    <location>
        <begin position="39"/>
        <end position="58"/>
    </location>
</feature>